<dbReference type="EMBL" id="JPOX01000002">
    <property type="protein sequence ID" value="KFX52705.1"/>
    <property type="molecule type" value="Genomic_DNA"/>
</dbReference>
<protein>
    <recommendedName>
        <fullName evidence="4">15-O-acetyltransferase Tri3-domain-containing protein</fullName>
    </recommendedName>
</protein>
<comment type="caution">
    <text evidence="3">The sequence shown here is derived from an EMBL/GenBank/DDBJ whole genome shotgun (WGS) entry which is preliminary data.</text>
</comment>
<dbReference type="AlphaFoldDB" id="A0A093VKG3"/>
<dbReference type="PANTHER" id="PTHR42034">
    <property type="entry name" value="CHROMOSOME 7, WHOLE GENOME SHOTGUN SEQUENCE-RELATED"/>
    <property type="match status" value="1"/>
</dbReference>
<gene>
    <name evidence="3" type="ORF">GQ26_0021270</name>
</gene>
<evidence type="ECO:0000256" key="2">
    <source>
        <dbReference type="ARBA" id="ARBA00022679"/>
    </source>
</evidence>
<evidence type="ECO:0000256" key="1">
    <source>
        <dbReference type="ARBA" id="ARBA00006439"/>
    </source>
</evidence>
<dbReference type="GO" id="GO:0016407">
    <property type="term" value="F:acetyltransferase activity"/>
    <property type="evidence" value="ECO:0007669"/>
    <property type="project" value="InterPro"/>
</dbReference>
<dbReference type="InterPro" id="IPR009992">
    <property type="entry name" value="Tri3/Sat12/Sat16/Mac1"/>
</dbReference>
<dbReference type="HOGENOM" id="CLU_552125_0_0_1"/>
<dbReference type="Pfam" id="PF07428">
    <property type="entry name" value="Tri3"/>
    <property type="match status" value="1"/>
</dbReference>
<dbReference type="Gene3D" id="3.30.559.30">
    <property type="entry name" value="Nonribosomal peptide synthetase, condensation domain"/>
    <property type="match status" value="1"/>
</dbReference>
<organism evidence="3">
    <name type="scientific">Talaromyces marneffei PM1</name>
    <dbReference type="NCBI Taxonomy" id="1077442"/>
    <lineage>
        <taxon>Eukaryota</taxon>
        <taxon>Fungi</taxon>
        <taxon>Dikarya</taxon>
        <taxon>Ascomycota</taxon>
        <taxon>Pezizomycotina</taxon>
        <taxon>Eurotiomycetes</taxon>
        <taxon>Eurotiomycetidae</taxon>
        <taxon>Eurotiales</taxon>
        <taxon>Trichocomaceae</taxon>
        <taxon>Talaromyces</taxon>
        <taxon>Talaromyces sect. Talaromyces</taxon>
    </lineage>
</organism>
<reference evidence="3" key="1">
    <citation type="journal article" date="2014" name="PLoS Genet.">
        <title>Signature Gene Expression Reveals Novel Clues to the Molecular Mechanisms of Dimorphic Transition in Penicillium marneffei.</title>
        <authorList>
            <person name="Yang E."/>
            <person name="Wang G."/>
            <person name="Cai J."/>
            <person name="Woo P.C."/>
            <person name="Lau S.K."/>
            <person name="Yuen K.-Y."/>
            <person name="Chow W.-N."/>
            <person name="Lin X."/>
        </authorList>
    </citation>
    <scope>NUCLEOTIDE SEQUENCE [LARGE SCALE GENOMIC DNA]</scope>
    <source>
        <strain evidence="3">PM1</strain>
    </source>
</reference>
<dbReference type="eggNOG" id="ENOG502SFBM">
    <property type="taxonomic scope" value="Eukaryota"/>
</dbReference>
<dbReference type="PANTHER" id="PTHR42034:SF1">
    <property type="entry name" value="CONDENSATION DOMAIN-CONTAINING PROTEIN"/>
    <property type="match status" value="1"/>
</dbReference>
<evidence type="ECO:0000313" key="3">
    <source>
        <dbReference type="EMBL" id="KFX52705.1"/>
    </source>
</evidence>
<comment type="similarity">
    <text evidence="1">Belongs to the trichothecene O-acetyltransferase family.</text>
</comment>
<dbReference type="GO" id="GO:0043386">
    <property type="term" value="P:mycotoxin biosynthetic process"/>
    <property type="evidence" value="ECO:0007669"/>
    <property type="project" value="InterPro"/>
</dbReference>
<sequence>MATLQMPPVPPLVPAQFDWQTSPADATIQQRRATGAEAIVGIEKSNAAGANDLYLISSVQFADPTLTLSQLQGKVERALVRQRYEHPEIGQTGLWEEGQISPLIQYQPLKSNEEALAWAQGNVRVRAGKETGLEIRTEHEIKRFQEQSGPAKAVVVDIVAPVEGLDTPLGSTNVEFVFHTNHLYFDGISKRIFVGDFFRTLAETTDELPELKWGDEVKNLGAPVLTLLKDGATTSGPEFDGTFGQYVGTVMRGTQNYGLNPKPDYGLPRVIFHTFTTAESDAIYKAVKSKVDPKASPAHLGHAAVLLALLKMKPPPAETPDSQIYMAQSPMNGRRFLQDANHAKTYYPIVQASCPVIFENIKQYNVVDADKETIDKYLVQATKVAQDCYDVYVNNKLTLPVGMSFHNFVTMLIASGTIPETGLTAPLYTSDGVNETYIDREISDKSGNVTITVNTVRFFLNQYMPFMSIRLDSFRGRSELSLSYNDGQYTDEDASTFLLDVASFMQQFIQ</sequence>
<evidence type="ECO:0008006" key="4">
    <source>
        <dbReference type="Google" id="ProtNLM"/>
    </source>
</evidence>
<accession>A0A093VKG3</accession>
<dbReference type="Gene3D" id="3.30.559.10">
    <property type="entry name" value="Chloramphenicol acetyltransferase-like domain"/>
    <property type="match status" value="1"/>
</dbReference>
<proteinExistence type="inferred from homology"/>
<keyword evidence="2" id="KW-0808">Transferase</keyword>
<dbReference type="InterPro" id="IPR023213">
    <property type="entry name" value="CAT-like_dom_sf"/>
</dbReference>
<name>A0A093VKG3_TALMA</name>